<reference evidence="2" key="2">
    <citation type="submission" date="2021-02" db="EMBL/GenBank/DDBJ databases">
        <authorList>
            <person name="Kimball J.A."/>
            <person name="Haas M.W."/>
            <person name="Macchietto M."/>
            <person name="Kono T."/>
            <person name="Duquette J."/>
            <person name="Shao M."/>
        </authorList>
    </citation>
    <scope>NUCLEOTIDE SEQUENCE</scope>
    <source>
        <tissue evidence="2">Fresh leaf tissue</tissue>
    </source>
</reference>
<evidence type="ECO:0000259" key="1">
    <source>
        <dbReference type="Pfam" id="PF13456"/>
    </source>
</evidence>
<reference evidence="2" key="1">
    <citation type="journal article" date="2021" name="bioRxiv">
        <title>Whole Genome Assembly and Annotation of Northern Wild Rice, Zizania palustris L., Supports a Whole Genome Duplication in the Zizania Genus.</title>
        <authorList>
            <person name="Haas M."/>
            <person name="Kono T."/>
            <person name="Macchietto M."/>
            <person name="Millas R."/>
            <person name="McGilp L."/>
            <person name="Shao M."/>
            <person name="Duquette J."/>
            <person name="Hirsch C.N."/>
            <person name="Kimball J."/>
        </authorList>
    </citation>
    <scope>NUCLEOTIDE SEQUENCE</scope>
    <source>
        <tissue evidence="2">Fresh leaf tissue</tissue>
    </source>
</reference>
<dbReference type="GO" id="GO:0004523">
    <property type="term" value="F:RNA-DNA hybrid ribonuclease activity"/>
    <property type="evidence" value="ECO:0007669"/>
    <property type="project" value="InterPro"/>
</dbReference>
<dbReference type="InterPro" id="IPR002156">
    <property type="entry name" value="RNaseH_domain"/>
</dbReference>
<evidence type="ECO:0000313" key="2">
    <source>
        <dbReference type="EMBL" id="KAG8069379.1"/>
    </source>
</evidence>
<dbReference type="Pfam" id="PF13456">
    <property type="entry name" value="RVT_3"/>
    <property type="match status" value="1"/>
</dbReference>
<dbReference type="AlphaFoldDB" id="A0A8J5W225"/>
<dbReference type="GO" id="GO:0003676">
    <property type="term" value="F:nucleic acid binding"/>
    <property type="evidence" value="ECO:0007669"/>
    <property type="project" value="InterPro"/>
</dbReference>
<feature type="domain" description="RNase H type-1" evidence="1">
    <location>
        <begin position="59"/>
        <end position="123"/>
    </location>
</feature>
<dbReference type="EMBL" id="JAAALK010000284">
    <property type="protein sequence ID" value="KAG8069379.1"/>
    <property type="molecule type" value="Genomic_DNA"/>
</dbReference>
<gene>
    <name evidence="2" type="ORF">GUJ93_ZPchr0005g14702</name>
</gene>
<proteinExistence type="predicted"/>
<keyword evidence="3" id="KW-1185">Reference proteome</keyword>
<organism evidence="2 3">
    <name type="scientific">Zizania palustris</name>
    <name type="common">Northern wild rice</name>
    <dbReference type="NCBI Taxonomy" id="103762"/>
    <lineage>
        <taxon>Eukaryota</taxon>
        <taxon>Viridiplantae</taxon>
        <taxon>Streptophyta</taxon>
        <taxon>Embryophyta</taxon>
        <taxon>Tracheophyta</taxon>
        <taxon>Spermatophyta</taxon>
        <taxon>Magnoliopsida</taxon>
        <taxon>Liliopsida</taxon>
        <taxon>Poales</taxon>
        <taxon>Poaceae</taxon>
        <taxon>BOP clade</taxon>
        <taxon>Oryzoideae</taxon>
        <taxon>Oryzeae</taxon>
        <taxon>Zizaniinae</taxon>
        <taxon>Zizania</taxon>
    </lineage>
</organism>
<dbReference type="Proteomes" id="UP000729402">
    <property type="component" value="Unassembled WGS sequence"/>
</dbReference>
<accession>A0A8J5W225</accession>
<name>A0A8J5W225_ZIZPA</name>
<sequence>MPIIPAKSIAQQVANSNDCGFFVMMFMKYYNPDTRELVVYDFDDIRGSSSGSWCKVATTNQATYCYDHRGNPLIMVWRLLHHCRDAEEAEAVGCLDAIRLADNWPSEVPLLIDTDCANVVAKVATMLGKKVDNNTSKDGVVIQRVTREVGGGGTSYPVLTKTNYSDWALLMKVKFKARALLPPLPVPRVPAASHHKEGELTSTLLVCPPDFNLLFRARRLRCVLVIVFMEAGFLGAAMAI</sequence>
<comment type="caution">
    <text evidence="2">The sequence shown here is derived from an EMBL/GenBank/DDBJ whole genome shotgun (WGS) entry which is preliminary data.</text>
</comment>
<protein>
    <recommendedName>
        <fullName evidence="1">RNase H type-1 domain-containing protein</fullName>
    </recommendedName>
</protein>
<dbReference type="OrthoDB" id="690769at2759"/>
<evidence type="ECO:0000313" key="3">
    <source>
        <dbReference type="Proteomes" id="UP000729402"/>
    </source>
</evidence>